<accession>U3A585</accession>
<dbReference type="RefSeq" id="WP_021706813.1">
    <property type="nucleotide sequence ID" value="NZ_BATJ01000020.1"/>
</dbReference>
<name>U3A585_VIBPR</name>
<evidence type="ECO:0000313" key="3">
    <source>
        <dbReference type="Proteomes" id="UP000016570"/>
    </source>
</evidence>
<organism evidence="2 3">
    <name type="scientific">Vibrio proteolyticus NBRC 13287</name>
    <dbReference type="NCBI Taxonomy" id="1219065"/>
    <lineage>
        <taxon>Bacteria</taxon>
        <taxon>Pseudomonadati</taxon>
        <taxon>Pseudomonadota</taxon>
        <taxon>Gammaproteobacteria</taxon>
        <taxon>Vibrionales</taxon>
        <taxon>Vibrionaceae</taxon>
        <taxon>Vibrio</taxon>
    </lineage>
</organism>
<feature type="chain" id="PRO_5004637614" evidence="1">
    <location>
        <begin position="20"/>
        <end position="105"/>
    </location>
</feature>
<feature type="signal peptide" evidence="1">
    <location>
        <begin position="1"/>
        <end position="19"/>
    </location>
</feature>
<evidence type="ECO:0000256" key="1">
    <source>
        <dbReference type="SAM" id="SignalP"/>
    </source>
</evidence>
<sequence length="105" mass="11556">MKMLMVAIMAALSASPVHASEESDQTDDLKLMLISAKMHGACGLVHQMANFQNSTQLAGGDEFISRFVATELARLNMTGEEFLSSCDKAASYYKYYMNLMETTSN</sequence>
<gene>
    <name evidence="2" type="ORF">VPR01S_20_00250</name>
</gene>
<keyword evidence="3" id="KW-1185">Reference proteome</keyword>
<comment type="caution">
    <text evidence="2">The sequence shown here is derived from an EMBL/GenBank/DDBJ whole genome shotgun (WGS) entry which is preliminary data.</text>
</comment>
<keyword evidence="1" id="KW-0732">Signal</keyword>
<proteinExistence type="predicted"/>
<evidence type="ECO:0000313" key="2">
    <source>
        <dbReference type="EMBL" id="GAD68845.1"/>
    </source>
</evidence>
<protein>
    <submittedName>
        <fullName evidence="2">Uncharacterized protein</fullName>
    </submittedName>
</protein>
<dbReference type="Proteomes" id="UP000016570">
    <property type="component" value="Unassembled WGS sequence"/>
</dbReference>
<dbReference type="AlphaFoldDB" id="U3A585"/>
<reference evidence="2 3" key="1">
    <citation type="submission" date="2013-09" db="EMBL/GenBank/DDBJ databases">
        <title>Whole genome shotgun sequence of Vibrio proteolyticus NBRC 13287.</title>
        <authorList>
            <person name="Isaki S."/>
            <person name="Hosoyama A."/>
            <person name="Numata M."/>
            <person name="Hashimoto M."/>
            <person name="Hosoyama Y."/>
            <person name="Tsuchikane K."/>
            <person name="Noguchi M."/>
            <person name="Hirakata S."/>
            <person name="Ichikawa N."/>
            <person name="Ohji S."/>
            <person name="Yamazoe A."/>
            <person name="Fujita N."/>
        </authorList>
    </citation>
    <scope>NUCLEOTIDE SEQUENCE [LARGE SCALE GENOMIC DNA]</scope>
    <source>
        <strain evidence="2 3">NBRC 13287</strain>
    </source>
</reference>
<dbReference type="EMBL" id="BATJ01000020">
    <property type="protein sequence ID" value="GAD68845.1"/>
    <property type="molecule type" value="Genomic_DNA"/>
</dbReference>